<reference evidence="2" key="1">
    <citation type="submission" date="2015-01" db="EMBL/GenBank/DDBJ databases">
        <title>The Genome Sequence of Cryptococcus gattii MMRL2647.</title>
        <authorList>
            <consortium name="The Broad Institute Genomics Platform"/>
            <person name="Cuomo C."/>
            <person name="Litvintseva A."/>
            <person name="Chen Y."/>
            <person name="Heitman J."/>
            <person name="Sun S."/>
            <person name="Springer D."/>
            <person name="Dromer F."/>
            <person name="Young S."/>
            <person name="Zeng Q."/>
            <person name="Gargeya S."/>
            <person name="Abouelleil A."/>
            <person name="Alvarado L."/>
            <person name="Chapman S.B."/>
            <person name="Gainer-Dewar J."/>
            <person name="Goldberg J."/>
            <person name="Griggs A."/>
            <person name="Gujja S."/>
            <person name="Hansen M."/>
            <person name="Howarth C."/>
            <person name="Imamovic A."/>
            <person name="Larimer J."/>
            <person name="Murphy C."/>
            <person name="Naylor J."/>
            <person name="Pearson M."/>
            <person name="Priest M."/>
            <person name="Roberts A."/>
            <person name="Saif S."/>
            <person name="Shea T."/>
            <person name="Sykes S."/>
            <person name="Wortman J."/>
            <person name="Nusbaum C."/>
            <person name="Birren B."/>
        </authorList>
    </citation>
    <scope>NUCLEOTIDE SEQUENCE [LARGE SCALE GENOMIC DNA]</scope>
    <source>
        <strain evidence="2">IND107</strain>
    </source>
</reference>
<protein>
    <submittedName>
        <fullName evidence="1">Uncharacterized protein</fullName>
    </submittedName>
</protein>
<proteinExistence type="predicted"/>
<comment type="caution">
    <text evidence="1">The sequence shown here is derived from an EMBL/GenBank/DDBJ whole genome shotgun (WGS) entry which is preliminary data.</text>
</comment>
<dbReference type="Proteomes" id="UP000054399">
    <property type="component" value="Unassembled WGS sequence"/>
</dbReference>
<dbReference type="RefSeq" id="XP_066616392.1">
    <property type="nucleotide sequence ID" value="XM_066756106.1"/>
</dbReference>
<evidence type="ECO:0000313" key="1">
    <source>
        <dbReference type="EMBL" id="KAL0254171.1"/>
    </source>
</evidence>
<dbReference type="GeneID" id="91988409"/>
<reference evidence="1 2" key="2">
    <citation type="submission" date="2024-01" db="EMBL/GenBank/DDBJ databases">
        <title>Comparative genomics of Cryptococcus and Kwoniella reveals pathogenesis evolution and contrasting modes of karyotype evolution via chromosome fusion or intercentromeric recombination.</title>
        <authorList>
            <person name="Coelho M.A."/>
            <person name="David-Palma M."/>
            <person name="Shea T."/>
            <person name="Bowers K."/>
            <person name="Mcginley-Smith S."/>
            <person name="Mohammad A.W."/>
            <person name="Gnirke A."/>
            <person name="Yurkov A.M."/>
            <person name="Nowrousian M."/>
            <person name="Sun S."/>
            <person name="Cuomo C.A."/>
            <person name="Heitman J."/>
        </authorList>
    </citation>
    <scope>NUCLEOTIDE SEQUENCE [LARGE SCALE GENOMIC DNA]</scope>
    <source>
        <strain evidence="1 2">IND107</strain>
    </source>
</reference>
<accession>A0ABR3C0M5</accession>
<evidence type="ECO:0000313" key="2">
    <source>
        <dbReference type="Proteomes" id="UP000054399"/>
    </source>
</evidence>
<sequence>MHRKNPEKALTVCICVVIDNNDLALTLIAKIKAYESFSFDIDERKNSYLQRPYPPCFLEEKLTSGLYIRIRTLTVEKLFRHRYSLALQRTRILCRFGCNSILSASPTNSSSVWALNRAVFEIFDLVDTASRIQSTVYLSKKKKNSQGLWVIRPPAIISQ</sequence>
<gene>
    <name evidence="1" type="ORF">I308_101551</name>
</gene>
<dbReference type="EMBL" id="ATAM02000002">
    <property type="protein sequence ID" value="KAL0254171.1"/>
    <property type="molecule type" value="Genomic_DNA"/>
</dbReference>
<name>A0ABR3C0M5_9TREE</name>
<organism evidence="1 2">
    <name type="scientific">Cryptococcus tetragattii IND107</name>
    <dbReference type="NCBI Taxonomy" id="1296105"/>
    <lineage>
        <taxon>Eukaryota</taxon>
        <taxon>Fungi</taxon>
        <taxon>Dikarya</taxon>
        <taxon>Basidiomycota</taxon>
        <taxon>Agaricomycotina</taxon>
        <taxon>Tremellomycetes</taxon>
        <taxon>Tremellales</taxon>
        <taxon>Cryptococcaceae</taxon>
        <taxon>Cryptococcus</taxon>
        <taxon>Cryptococcus gattii species complex</taxon>
    </lineage>
</organism>
<keyword evidence="2" id="KW-1185">Reference proteome</keyword>